<keyword evidence="1" id="KW-1133">Transmembrane helix</keyword>
<dbReference type="Proteomes" id="UP000000420">
    <property type="component" value="Chromosome"/>
</dbReference>
<dbReference type="AlphaFoldDB" id="A0A0H2X6A0"/>
<protein>
    <recommendedName>
        <fullName evidence="4">DUF3999 domain-containing protein</fullName>
    </recommendedName>
</protein>
<proteinExistence type="predicted"/>
<dbReference type="KEGG" id="xcb:XC_0975"/>
<evidence type="ECO:0000256" key="1">
    <source>
        <dbReference type="SAM" id="Phobius"/>
    </source>
</evidence>
<sequence length="454" mass="48539">MRIRGWLPLAVAGIAGVVQAGDLRSDFVQQWPLQVAQSDAGMYQLTLDGVVYRAARDAQLRDVAVLDARGDEMPSALLPAEVAAQAAPRRQRVPVFALPAGAEAARGDLQLIAERDASGAVRRLEGRVATGASTRDGAGPGWLVDANGVREAPRALWLDWDGTTPVQAQLRVEGSDDLRDWRVLAADATVMALDNNGQRLQQRRIALEQGARYLRLVPVSGALPALTQVELELEGAAAPAQWQQLDLQGTAQETRVVYTLPGRFPIAQVDVQGARAEAVEWVVESRDGDQAPWLQRAGPWLGYRLGSAASASPPQPVSGGSVRDRQWRLLAAQGRRTGVPTLRVGYQPERLVFLTQGQAPYALVAGSARAQRTDAPLTSMLVALRQERGAQWQPATARIAGAAQPLAGAAALQPAAVPRDWKRWLLWALLVGGAVVVGGFAVSLLRSASANRDA</sequence>
<accession>A0A0H2X6A0</accession>
<dbReference type="Pfam" id="PF13163">
    <property type="entry name" value="DUF3999"/>
    <property type="match status" value="1"/>
</dbReference>
<keyword evidence="1" id="KW-0472">Membrane</keyword>
<organism evidence="2 3">
    <name type="scientific">Xanthomonas campestris pv. campestris (strain 8004)</name>
    <dbReference type="NCBI Taxonomy" id="314565"/>
    <lineage>
        <taxon>Bacteria</taxon>
        <taxon>Pseudomonadati</taxon>
        <taxon>Pseudomonadota</taxon>
        <taxon>Gammaproteobacteria</taxon>
        <taxon>Lysobacterales</taxon>
        <taxon>Lysobacteraceae</taxon>
        <taxon>Xanthomonas</taxon>
    </lineage>
</organism>
<gene>
    <name evidence="2" type="ordered locus">XC_0975</name>
</gene>
<feature type="transmembrane region" description="Helical" evidence="1">
    <location>
        <begin position="424"/>
        <end position="445"/>
    </location>
</feature>
<dbReference type="HOGENOM" id="CLU_033800_1_0_6"/>
<dbReference type="EMBL" id="CP000050">
    <property type="protein sequence ID" value="AAY48049.1"/>
    <property type="molecule type" value="Genomic_DNA"/>
</dbReference>
<name>A0A0H2X6A0_XANC8</name>
<dbReference type="InterPro" id="IPR025060">
    <property type="entry name" value="DUF3999"/>
</dbReference>
<evidence type="ECO:0000313" key="3">
    <source>
        <dbReference type="Proteomes" id="UP000000420"/>
    </source>
</evidence>
<reference evidence="2 3" key="1">
    <citation type="journal article" date="2005" name="Genome Res.">
        <title>Comparative and functional genomic analyses of the pathogenicity of phytopathogen Xanthomonas campestris pv. campestris.</title>
        <authorList>
            <person name="Qian W."/>
            <person name="Jia Y."/>
            <person name="Ren S.X."/>
            <person name="He Y.Q."/>
            <person name="Feng J.X."/>
            <person name="Lu L.F."/>
            <person name="Sun Q."/>
            <person name="Ying G."/>
            <person name="Tang D.J."/>
            <person name="Tang H."/>
            <person name="Wu W."/>
            <person name="Hao P."/>
            <person name="Wang L."/>
            <person name="Jiang B.L."/>
            <person name="Zeng S."/>
            <person name="Gu W.Y."/>
            <person name="Lu G."/>
            <person name="Rong L."/>
            <person name="Tian Y."/>
            <person name="Yao Z."/>
            <person name="Fu G."/>
            <person name="Chen B."/>
            <person name="Fang R."/>
            <person name="Qiang B."/>
            <person name="Chen Z."/>
            <person name="Zhao G.P."/>
            <person name="Tang J.L."/>
            <person name="He C."/>
        </authorList>
    </citation>
    <scope>NUCLEOTIDE SEQUENCE [LARGE SCALE GENOMIC DNA]</scope>
    <source>
        <strain evidence="2 3">8004</strain>
    </source>
</reference>
<evidence type="ECO:0000313" key="2">
    <source>
        <dbReference type="EMBL" id="AAY48049.1"/>
    </source>
</evidence>
<keyword evidence="1" id="KW-0812">Transmembrane</keyword>
<evidence type="ECO:0008006" key="4">
    <source>
        <dbReference type="Google" id="ProtNLM"/>
    </source>
</evidence>
<dbReference type="RefSeq" id="WP_011269545.1">
    <property type="nucleotide sequence ID" value="NC_007086.1"/>
</dbReference>